<dbReference type="PANTHER" id="PTHR11266">
    <property type="entry name" value="PEROXISOMAL MEMBRANE PROTEIN 2, PXMP2 MPV17"/>
    <property type="match status" value="1"/>
</dbReference>
<evidence type="ECO:0000313" key="11">
    <source>
        <dbReference type="RefSeq" id="XP_031769640.1"/>
    </source>
</evidence>
<evidence type="ECO:0000313" key="8">
    <source>
        <dbReference type="Proteomes" id="UP001652740"/>
    </source>
</evidence>
<evidence type="ECO:0000256" key="7">
    <source>
        <dbReference type="RuleBase" id="RU363053"/>
    </source>
</evidence>
<keyword evidence="8" id="KW-1185">Reference proteome</keyword>
<evidence type="ECO:0000313" key="10">
    <source>
        <dbReference type="RefSeq" id="XP_031769639.1"/>
    </source>
</evidence>
<sequence length="187" mass="21716">MQTTMRLQSIFKLYQKALVRRPYLVQAVQTGTLMGAGDIISQTIIEKKLIKELDYKRTLQFSSIGLFVGGPALRFWYGLLNHHIGSSGKSVTIKKVFIDQLVFAPAFLFLILSAVGTMQGKPWDIVKKDIHANYCDVLKTNYYIWPWVQIVNFYYVPLQYQVLLVQIVALFWNTYLSWKTNRKQLLE</sequence>
<evidence type="ECO:0000256" key="5">
    <source>
        <dbReference type="ARBA" id="ARBA00023136"/>
    </source>
</evidence>
<gene>
    <name evidence="9 10 11" type="primary">LOC116413627</name>
</gene>
<evidence type="ECO:0000256" key="2">
    <source>
        <dbReference type="ARBA" id="ARBA00006824"/>
    </source>
</evidence>
<dbReference type="OrthoDB" id="430207at2759"/>
<dbReference type="RefSeq" id="XP_031769638.1">
    <property type="nucleotide sequence ID" value="XM_031913778.1"/>
</dbReference>
<dbReference type="GO" id="GO:0015267">
    <property type="term" value="F:channel activity"/>
    <property type="evidence" value="ECO:0007669"/>
    <property type="project" value="TreeGrafter"/>
</dbReference>
<evidence type="ECO:0000313" key="9">
    <source>
        <dbReference type="RefSeq" id="XP_031769638.1"/>
    </source>
</evidence>
<evidence type="ECO:0000256" key="1">
    <source>
        <dbReference type="ARBA" id="ARBA00004141"/>
    </source>
</evidence>
<evidence type="ECO:0000256" key="4">
    <source>
        <dbReference type="ARBA" id="ARBA00022989"/>
    </source>
</evidence>
<dbReference type="Pfam" id="PF04117">
    <property type="entry name" value="Mpv17_PMP22"/>
    <property type="match status" value="1"/>
</dbReference>
<evidence type="ECO:0000256" key="6">
    <source>
        <dbReference type="ARBA" id="ARBA00049743"/>
    </source>
</evidence>
<feature type="transmembrane region" description="Helical" evidence="7">
    <location>
        <begin position="59"/>
        <end position="80"/>
    </location>
</feature>
<protein>
    <recommendedName>
        <fullName evidence="6">Mitochondrial inner membrane protein Mpv17</fullName>
    </recommendedName>
</protein>
<keyword evidence="4 7" id="KW-1133">Transmembrane helix</keyword>
<dbReference type="Proteomes" id="UP001652740">
    <property type="component" value="Unplaced"/>
</dbReference>
<comment type="subcellular location">
    <subcellularLocation>
        <location evidence="1">Membrane</location>
        <topology evidence="1">Multi-pass membrane protein</topology>
    </subcellularLocation>
</comment>
<feature type="transmembrane region" description="Helical" evidence="7">
    <location>
        <begin position="158"/>
        <end position="178"/>
    </location>
</feature>
<dbReference type="GO" id="GO:0005739">
    <property type="term" value="C:mitochondrion"/>
    <property type="evidence" value="ECO:0007669"/>
    <property type="project" value="TreeGrafter"/>
</dbReference>
<evidence type="ECO:0000256" key="3">
    <source>
        <dbReference type="ARBA" id="ARBA00022692"/>
    </source>
</evidence>
<dbReference type="RefSeq" id="XP_031769639.1">
    <property type="nucleotide sequence ID" value="XM_031913779.1"/>
</dbReference>
<keyword evidence="5 7" id="KW-0472">Membrane</keyword>
<organism evidence="8 9">
    <name type="scientific">Galleria mellonella</name>
    <name type="common">Greater wax moth</name>
    <dbReference type="NCBI Taxonomy" id="7137"/>
    <lineage>
        <taxon>Eukaryota</taxon>
        <taxon>Metazoa</taxon>
        <taxon>Ecdysozoa</taxon>
        <taxon>Arthropoda</taxon>
        <taxon>Hexapoda</taxon>
        <taxon>Insecta</taxon>
        <taxon>Pterygota</taxon>
        <taxon>Neoptera</taxon>
        <taxon>Endopterygota</taxon>
        <taxon>Lepidoptera</taxon>
        <taxon>Glossata</taxon>
        <taxon>Ditrysia</taxon>
        <taxon>Pyraloidea</taxon>
        <taxon>Pyralidae</taxon>
        <taxon>Galleriinae</taxon>
        <taxon>Galleria</taxon>
    </lineage>
</organism>
<dbReference type="RefSeq" id="XP_031769640.1">
    <property type="nucleotide sequence ID" value="XM_031913780.1"/>
</dbReference>
<dbReference type="GeneID" id="116413627"/>
<dbReference type="CTD" id="4358"/>
<comment type="similarity">
    <text evidence="2 7">Belongs to the peroxisomal membrane protein PXMP2/4 family.</text>
</comment>
<dbReference type="KEGG" id="gmw:116413627"/>
<dbReference type="GO" id="GO:1901858">
    <property type="term" value="P:regulation of mitochondrial DNA metabolic process"/>
    <property type="evidence" value="ECO:0007669"/>
    <property type="project" value="TreeGrafter"/>
</dbReference>
<name>A0A6J3C847_GALME</name>
<dbReference type="PANTHER" id="PTHR11266:SF17">
    <property type="entry name" value="PROTEIN MPV17"/>
    <property type="match status" value="1"/>
</dbReference>
<feature type="transmembrane region" description="Helical" evidence="7">
    <location>
        <begin position="101"/>
        <end position="118"/>
    </location>
</feature>
<accession>A0A6J3C847</accession>
<proteinExistence type="inferred from homology"/>
<dbReference type="GO" id="GO:0016020">
    <property type="term" value="C:membrane"/>
    <property type="evidence" value="ECO:0007669"/>
    <property type="project" value="UniProtKB-SubCell"/>
</dbReference>
<dbReference type="InterPro" id="IPR007248">
    <property type="entry name" value="Mpv17_PMP22"/>
</dbReference>
<dbReference type="AlphaFoldDB" id="A0A6J3C847"/>
<reference evidence="9 10" key="1">
    <citation type="submission" date="2025-04" db="UniProtKB">
        <authorList>
            <consortium name="RefSeq"/>
        </authorList>
    </citation>
    <scope>IDENTIFICATION</scope>
    <source>
        <tissue evidence="9 10">Whole adult</tissue>
    </source>
</reference>
<keyword evidence="3 7" id="KW-0812">Transmembrane</keyword>